<protein>
    <recommendedName>
        <fullName evidence="1">PLD phosphodiesterase domain-containing protein</fullName>
    </recommendedName>
</protein>
<reference evidence="2 3" key="1">
    <citation type="submission" date="2015-07" db="EMBL/GenBank/DDBJ databases">
        <title>Genome sequence of Ornatilinea apprima DSM 23815.</title>
        <authorList>
            <person name="Hemp J."/>
            <person name="Ward L.M."/>
            <person name="Pace L.A."/>
            <person name="Fischer W.W."/>
        </authorList>
    </citation>
    <scope>NUCLEOTIDE SEQUENCE [LARGE SCALE GENOMIC DNA]</scope>
    <source>
        <strain evidence="2 3">P3M-1</strain>
    </source>
</reference>
<organism evidence="2 3">
    <name type="scientific">Ornatilinea apprima</name>
    <dbReference type="NCBI Taxonomy" id="1134406"/>
    <lineage>
        <taxon>Bacteria</taxon>
        <taxon>Bacillati</taxon>
        <taxon>Chloroflexota</taxon>
        <taxon>Anaerolineae</taxon>
        <taxon>Anaerolineales</taxon>
        <taxon>Anaerolineaceae</taxon>
        <taxon>Ornatilinea</taxon>
    </lineage>
</organism>
<name>A0A0P6XS38_9CHLR</name>
<evidence type="ECO:0000313" key="2">
    <source>
        <dbReference type="EMBL" id="KPL75311.1"/>
    </source>
</evidence>
<comment type="caution">
    <text evidence="2">The sequence shown here is derived from an EMBL/GenBank/DDBJ whole genome shotgun (WGS) entry which is preliminary data.</text>
</comment>
<dbReference type="GO" id="GO:0003824">
    <property type="term" value="F:catalytic activity"/>
    <property type="evidence" value="ECO:0007669"/>
    <property type="project" value="InterPro"/>
</dbReference>
<gene>
    <name evidence="2" type="ORF">ADN00_13055</name>
</gene>
<dbReference type="OrthoDB" id="5894983at2"/>
<dbReference type="EMBL" id="LGCL01000028">
    <property type="protein sequence ID" value="KPL75311.1"/>
    <property type="molecule type" value="Genomic_DNA"/>
</dbReference>
<dbReference type="Proteomes" id="UP000050417">
    <property type="component" value="Unassembled WGS sequence"/>
</dbReference>
<evidence type="ECO:0000313" key="3">
    <source>
        <dbReference type="Proteomes" id="UP000050417"/>
    </source>
</evidence>
<dbReference type="SUPFAM" id="SSF56024">
    <property type="entry name" value="Phospholipase D/nuclease"/>
    <property type="match status" value="1"/>
</dbReference>
<dbReference type="InterPro" id="IPR025202">
    <property type="entry name" value="PLD-like_dom"/>
</dbReference>
<dbReference type="GO" id="GO:0006793">
    <property type="term" value="P:phosphorus metabolic process"/>
    <property type="evidence" value="ECO:0007669"/>
    <property type="project" value="UniProtKB-ARBA"/>
</dbReference>
<dbReference type="RefSeq" id="WP_075063464.1">
    <property type="nucleotide sequence ID" value="NZ_LGCL01000028.1"/>
</dbReference>
<dbReference type="AlphaFoldDB" id="A0A0P6XS38"/>
<keyword evidence="3" id="KW-1185">Reference proteome</keyword>
<dbReference type="Gene3D" id="3.30.870.10">
    <property type="entry name" value="Endonuclease Chain A"/>
    <property type="match status" value="1"/>
</dbReference>
<dbReference type="Pfam" id="PF13091">
    <property type="entry name" value="PLDc_2"/>
    <property type="match status" value="1"/>
</dbReference>
<proteinExistence type="predicted"/>
<dbReference type="PROSITE" id="PS50035">
    <property type="entry name" value="PLD"/>
    <property type="match status" value="1"/>
</dbReference>
<evidence type="ECO:0000259" key="1">
    <source>
        <dbReference type="PROSITE" id="PS50035"/>
    </source>
</evidence>
<dbReference type="STRING" id="1134406.ADN00_13055"/>
<dbReference type="InterPro" id="IPR001736">
    <property type="entry name" value="PLipase_D/transphosphatidylase"/>
</dbReference>
<sequence length="344" mass="39211">MPELIIPNWSALSEVIQVAEERILICSPYYSDRSINFLVDNLGDVPVLQFWTRLNPQDWLSGAIEPRCLLALMDTLIHDGRTIDLSISSRLHAKVYAADYKIALLGSSNFSDGGFSTNIELLLKFVDDEADNILKKIETNLPQKLSNINLEEFNNWVSTSEPIIESLRKKPDDSPDELSEIQRSLDELFVPPAENPVNPQDYQSMDSFVEWLRGNEYLPGAKMLLARHFNTDGNNLTGHFKQCYYGALMFLDRNMKIVYYLTEELRTIKEDKIYQPSEDILEKWIEYFENHSSLRGDNYNFSVLRGYLPSSFGGTCYGGGGGISTFKRMLPLVAKYLSEVNDGD</sequence>
<accession>A0A0P6XS38</accession>
<feature type="domain" description="PLD phosphodiesterase" evidence="1">
    <location>
        <begin position="87"/>
        <end position="114"/>
    </location>
</feature>